<dbReference type="NCBIfam" id="NF033708">
    <property type="entry name" value="T9SS_Cterm_ChiA"/>
    <property type="match status" value="1"/>
</dbReference>
<name>A0AB36NUD6_9FLAO</name>
<dbReference type="Pfam" id="PF17164">
    <property type="entry name" value="DUF5122"/>
    <property type="match status" value="13"/>
</dbReference>
<reference evidence="2 3" key="2">
    <citation type="submission" date="2016-11" db="EMBL/GenBank/DDBJ databases">
        <authorList>
            <person name="Varghese N."/>
            <person name="Submissions S."/>
        </authorList>
    </citation>
    <scope>NUCLEOTIDE SEQUENCE [LARGE SCALE GENOMIC DNA]</scope>
    <source>
        <strain evidence="2 3">DSM 6368</strain>
    </source>
</reference>
<dbReference type="SUPFAM" id="SSF63829">
    <property type="entry name" value="Calcium-dependent phosphotriesterase"/>
    <property type="match status" value="2"/>
</dbReference>
<dbReference type="EMBL" id="FRBX01000006">
    <property type="protein sequence ID" value="SHN05114.1"/>
    <property type="molecule type" value="Genomic_DNA"/>
</dbReference>
<dbReference type="PANTHER" id="PTHR42754">
    <property type="entry name" value="ENDOGLUCANASE"/>
    <property type="match status" value="1"/>
</dbReference>
<dbReference type="PANTHER" id="PTHR42754:SF1">
    <property type="entry name" value="LIPOPROTEIN"/>
    <property type="match status" value="1"/>
</dbReference>
<accession>A0AB36NUD6</accession>
<comment type="caution">
    <text evidence="1">The sequence shown here is derived from an EMBL/GenBank/DDBJ whole genome shotgun (WGS) entry which is preliminary data.</text>
</comment>
<keyword evidence="3" id="KW-1185">Reference proteome</keyword>
<dbReference type="InterPro" id="IPR013431">
    <property type="entry name" value="Delta_60_rpt"/>
</dbReference>
<dbReference type="NCBIfam" id="TIGR02608">
    <property type="entry name" value="delta_60_rpt"/>
    <property type="match status" value="9"/>
</dbReference>
<gene>
    <name evidence="1" type="ORF">B0A72_22925</name>
    <name evidence="2" type="ORF">SAMN05444387_3852</name>
</gene>
<dbReference type="Proteomes" id="UP000198431">
    <property type="component" value="Unassembled WGS sequence"/>
</dbReference>
<protein>
    <submittedName>
        <fullName evidence="1">Calcium-binding protein</fullName>
    </submittedName>
    <submittedName>
        <fullName evidence="2">Delta-60 repeat domain-containing protein</fullName>
    </submittedName>
</protein>
<reference evidence="1 4" key="1">
    <citation type="submission" date="2016-11" db="EMBL/GenBank/DDBJ databases">
        <title>Whole genomes of Flavobacteriaceae.</title>
        <authorList>
            <person name="Stine C."/>
            <person name="Li C."/>
            <person name="Tadesse D."/>
        </authorList>
    </citation>
    <scope>NUCLEOTIDE SEQUENCE [LARGE SCALE GENOMIC DNA]</scope>
    <source>
        <strain evidence="1 4">ATCC 19366</strain>
    </source>
</reference>
<sequence length="1283" mass="140506">MIKKILFSLIFVLPFISLELLAQQGKVDTYFNTIDDGLNGDGFDNTVRTLSIQPNQYLIVGGDYLNLNGIPSPYFARLNPDGIIDENFRVGTGFNGKVYTSHIQRDGKIIVGGSFTSYNGNNSGRLVRLNSDGSYDASFNTTIGATAGIIYDVCEQADGKIIIVGSFTKYNGITVNRIARILPNGAIDTTFNTGIGTTANITNVEILSDGKILLSGNFTAFNGISSDKIVKLFPEGRVDESFNIGTGFNDDVNAMFIQSDGKVLLGGKFSSYNEISTNRIIRINEDGSLDSTFLSGSGFNGGAVQVIKTDISGNIMIGGSFTGFYNGAEVNRVCVLNRDGTIRTDLDFGSGPATASVLALENDAEGSWYVGGSFSVFDGLNQGRLAKINPAGEYDTAYLSAGVGFDNSVYKVIPLENKQTMVFGNFKKFNGEQASRIVRLLEDGTYDESFNLRQSGANNLIKTAVLQPDGKIILGGNFTRYNEIACNRIIRILSDGSVDQTFNNGSGFNSQVYALATQSDGKIIAAGGFTNYNGAVNTATRIVRLLPDGTRDLSFNVGHGADGIIEVVLIQPDGKILLGGRFNNFNGNSAAKLVRLNADGSIDSSFNVGAGFDNYIYAMALQSDGKIIVGGSFLFYNGTSQKRILRLNTNGSLDMTFDSGTGFNKGDVRSILVQPDDRIVVGGTFSGTYKNVISSRLIRLLKTGDYDTSFDARLNSKLYTMAFTSDFKLMIGGDFNSVSGISKHRIARLNLCLDSSIWNGHSWSNGLPSGGKQIYFQDDYPALTSSNICSCYINEGKTVTLLSGNTLAIEFDYSGLGTLVLENTASLYQRDNDIVNTGIANVKRESSPILKFDYTYWSSPVYNEKLINVSPETLPDKFFSYDAVLDKWKIENASNIMIPGKGYSIRGPQHFSTTKPSKFEAVFKGIPVNGKVEVSLEKQNGFNLIGNPYPSAISADAFLSNNTSNILGTLYFWTHNTPLTNNKYTSDDYAAYNLLGGIGTRGAVSLGINESIPDGTIASGQAFFVISKNSKIAEFNNSMRISGRNSTFFKQAKIKENIVEKHRIWLNLKNNEGIFKQILLGYINGATNLYDESYDAESFNGNQFVDFYSVVENKKLVIQGRGLPFEDTDSILLGYSSTIDGEFSVSIDHDDGLFSNLNVFIEDKDLKIKHDLKESPYLFSTKKGNFNERFELNFISKDLKIDNPEREINQISVFVNNNNIIIDANKNEIKDIAIFDISGKQIYRKTEIENSRFSIENLSSKNQILLLKISLKNGYHSTRKILF</sequence>
<organism evidence="1 4">
    <name type="scientific">Flavobacterium pectinovorum</name>
    <dbReference type="NCBI Taxonomy" id="29533"/>
    <lineage>
        <taxon>Bacteria</taxon>
        <taxon>Pseudomonadati</taxon>
        <taxon>Bacteroidota</taxon>
        <taxon>Flavobacteriia</taxon>
        <taxon>Flavobacteriales</taxon>
        <taxon>Flavobacteriaceae</taxon>
        <taxon>Flavobacterium</taxon>
    </lineage>
</organism>
<evidence type="ECO:0000313" key="1">
    <source>
        <dbReference type="EMBL" id="OXA98979.1"/>
    </source>
</evidence>
<dbReference type="EMBL" id="MUHB01000033">
    <property type="protein sequence ID" value="OXA98979.1"/>
    <property type="molecule type" value="Genomic_DNA"/>
</dbReference>
<proteinExistence type="predicted"/>
<evidence type="ECO:0000313" key="3">
    <source>
        <dbReference type="Proteomes" id="UP000184216"/>
    </source>
</evidence>
<dbReference type="SUPFAM" id="SSF82171">
    <property type="entry name" value="DPP6 N-terminal domain-like"/>
    <property type="match status" value="1"/>
</dbReference>
<dbReference type="RefSeq" id="WP_073397374.1">
    <property type="nucleotide sequence ID" value="NZ_FRBX01000006.1"/>
</dbReference>
<evidence type="ECO:0000313" key="4">
    <source>
        <dbReference type="Proteomes" id="UP000198431"/>
    </source>
</evidence>
<dbReference type="Gene3D" id="2.80.10.50">
    <property type="match status" value="6"/>
</dbReference>
<dbReference type="Proteomes" id="UP000184216">
    <property type="component" value="Unassembled WGS sequence"/>
</dbReference>
<evidence type="ECO:0000313" key="2">
    <source>
        <dbReference type="EMBL" id="SHN05114.1"/>
    </source>
</evidence>